<dbReference type="PANTHER" id="PTHR28241:SF1">
    <property type="entry name" value="MITOCHONDRIAL IMPORT PROTEIN 1"/>
    <property type="match status" value="1"/>
</dbReference>
<protein>
    <recommendedName>
        <fullName evidence="4">TOM13-domain-containing protein</fullName>
    </recommendedName>
</protein>
<evidence type="ECO:0000256" key="1">
    <source>
        <dbReference type="SAM" id="MobiDB-lite"/>
    </source>
</evidence>
<comment type="caution">
    <text evidence="2">The sequence shown here is derived from an EMBL/GenBank/DDBJ whole genome shotgun (WGS) entry which is preliminary data.</text>
</comment>
<dbReference type="EMBL" id="QPFP01000009">
    <property type="protein sequence ID" value="TEB34643.1"/>
    <property type="molecule type" value="Genomic_DNA"/>
</dbReference>
<reference evidence="2 3" key="1">
    <citation type="journal article" date="2019" name="Nat. Ecol. Evol.">
        <title>Megaphylogeny resolves global patterns of mushroom evolution.</title>
        <authorList>
            <person name="Varga T."/>
            <person name="Krizsan K."/>
            <person name="Foldi C."/>
            <person name="Dima B."/>
            <person name="Sanchez-Garcia M."/>
            <person name="Sanchez-Ramirez S."/>
            <person name="Szollosi G.J."/>
            <person name="Szarkandi J.G."/>
            <person name="Papp V."/>
            <person name="Albert L."/>
            <person name="Andreopoulos W."/>
            <person name="Angelini C."/>
            <person name="Antonin V."/>
            <person name="Barry K.W."/>
            <person name="Bougher N.L."/>
            <person name="Buchanan P."/>
            <person name="Buyck B."/>
            <person name="Bense V."/>
            <person name="Catcheside P."/>
            <person name="Chovatia M."/>
            <person name="Cooper J."/>
            <person name="Damon W."/>
            <person name="Desjardin D."/>
            <person name="Finy P."/>
            <person name="Geml J."/>
            <person name="Haridas S."/>
            <person name="Hughes K."/>
            <person name="Justo A."/>
            <person name="Karasinski D."/>
            <person name="Kautmanova I."/>
            <person name="Kiss B."/>
            <person name="Kocsube S."/>
            <person name="Kotiranta H."/>
            <person name="LaButti K.M."/>
            <person name="Lechner B.E."/>
            <person name="Liimatainen K."/>
            <person name="Lipzen A."/>
            <person name="Lukacs Z."/>
            <person name="Mihaltcheva S."/>
            <person name="Morgado L.N."/>
            <person name="Niskanen T."/>
            <person name="Noordeloos M.E."/>
            <person name="Ohm R.A."/>
            <person name="Ortiz-Santana B."/>
            <person name="Ovrebo C."/>
            <person name="Racz N."/>
            <person name="Riley R."/>
            <person name="Savchenko A."/>
            <person name="Shiryaev A."/>
            <person name="Soop K."/>
            <person name="Spirin V."/>
            <person name="Szebenyi C."/>
            <person name="Tomsovsky M."/>
            <person name="Tulloss R.E."/>
            <person name="Uehling J."/>
            <person name="Grigoriev I.V."/>
            <person name="Vagvolgyi C."/>
            <person name="Papp T."/>
            <person name="Martin F.M."/>
            <person name="Miettinen O."/>
            <person name="Hibbett D.S."/>
            <person name="Nagy L.G."/>
        </authorList>
    </citation>
    <scope>NUCLEOTIDE SEQUENCE [LARGE SCALE GENOMIC DNA]</scope>
    <source>
        <strain evidence="2 3">FP101781</strain>
    </source>
</reference>
<evidence type="ECO:0000313" key="2">
    <source>
        <dbReference type="EMBL" id="TEB34643.1"/>
    </source>
</evidence>
<dbReference type="Pfam" id="PF08219">
    <property type="entry name" value="TOM13"/>
    <property type="match status" value="1"/>
</dbReference>
<evidence type="ECO:0008006" key="4">
    <source>
        <dbReference type="Google" id="ProtNLM"/>
    </source>
</evidence>
<name>A0A4Y7TKD0_COPMI</name>
<feature type="region of interest" description="Disordered" evidence="1">
    <location>
        <begin position="124"/>
        <end position="192"/>
    </location>
</feature>
<dbReference type="GO" id="GO:0070096">
    <property type="term" value="P:mitochondrial outer membrane translocase complex assembly"/>
    <property type="evidence" value="ECO:0007669"/>
    <property type="project" value="TreeGrafter"/>
</dbReference>
<organism evidence="2 3">
    <name type="scientific">Coprinellus micaceus</name>
    <name type="common">Glistening ink-cap mushroom</name>
    <name type="synonym">Coprinus micaceus</name>
    <dbReference type="NCBI Taxonomy" id="71717"/>
    <lineage>
        <taxon>Eukaryota</taxon>
        <taxon>Fungi</taxon>
        <taxon>Dikarya</taxon>
        <taxon>Basidiomycota</taxon>
        <taxon>Agaricomycotina</taxon>
        <taxon>Agaricomycetes</taxon>
        <taxon>Agaricomycetidae</taxon>
        <taxon>Agaricales</taxon>
        <taxon>Agaricineae</taxon>
        <taxon>Psathyrellaceae</taxon>
        <taxon>Coprinellus</taxon>
    </lineage>
</organism>
<dbReference type="PANTHER" id="PTHR28241">
    <property type="entry name" value="MITOCHONDRIAL IMPORT PROTEIN 1"/>
    <property type="match status" value="1"/>
</dbReference>
<dbReference type="OrthoDB" id="5529571at2759"/>
<sequence>MEHTYLIESTLTSGEAFVLPPVRPEPTEAPTADATPEAAQAPAEAAVPAVEGGAAESDVWKQEYEAQVEAWRVQSAEAREKSERERARWEAIRAEEAAARKAAGIVDTPADIPTGLPDVYGHPVASTSTSSPGNITASAAVDTEPESGEGSQNWVDVQASTSSFPSTLPEPSTPATRQVTSESKPAPPSSTLAIFDPSLSTKTRVVALLSALAINLALPFVNGVMLGFGEIFAKNVVLGWFGWKPVGPGSLAGTAGLRSTRDRPSPFRS</sequence>
<dbReference type="Proteomes" id="UP000298030">
    <property type="component" value="Unassembled WGS sequence"/>
</dbReference>
<dbReference type="STRING" id="71717.A0A4Y7TKD0"/>
<keyword evidence="3" id="KW-1185">Reference proteome</keyword>
<dbReference type="GO" id="GO:0005741">
    <property type="term" value="C:mitochondrial outer membrane"/>
    <property type="evidence" value="ECO:0007669"/>
    <property type="project" value="InterPro"/>
</dbReference>
<feature type="region of interest" description="Disordered" evidence="1">
    <location>
        <begin position="16"/>
        <end position="55"/>
    </location>
</feature>
<evidence type="ECO:0000313" key="3">
    <source>
        <dbReference type="Proteomes" id="UP000298030"/>
    </source>
</evidence>
<proteinExistence type="predicted"/>
<dbReference type="AlphaFoldDB" id="A0A4Y7TKD0"/>
<dbReference type="GO" id="GO:0045040">
    <property type="term" value="P:protein insertion into mitochondrial outer membrane"/>
    <property type="evidence" value="ECO:0007669"/>
    <property type="project" value="TreeGrafter"/>
</dbReference>
<feature type="compositionally biased region" description="Low complexity" evidence="1">
    <location>
        <begin position="28"/>
        <end position="55"/>
    </location>
</feature>
<dbReference type="InterPro" id="IPR013262">
    <property type="entry name" value="OMP_MIM1/TOM13_mt"/>
</dbReference>
<gene>
    <name evidence="2" type="ORF">FA13DRAFT_1772502</name>
</gene>
<feature type="compositionally biased region" description="Polar residues" evidence="1">
    <location>
        <begin position="149"/>
        <end position="183"/>
    </location>
</feature>
<accession>A0A4Y7TKD0</accession>
<feature type="compositionally biased region" description="Polar residues" evidence="1">
    <location>
        <begin position="125"/>
        <end position="137"/>
    </location>
</feature>